<dbReference type="InterPro" id="IPR043205">
    <property type="entry name" value="CYB561/CYBRD1-like"/>
</dbReference>
<evidence type="ECO:0000256" key="2">
    <source>
        <dbReference type="ARBA" id="ARBA00004141"/>
    </source>
</evidence>
<evidence type="ECO:0000259" key="14">
    <source>
        <dbReference type="PROSITE" id="PS50939"/>
    </source>
</evidence>
<keyword evidence="7" id="KW-0249">Electron transport</keyword>
<feature type="transmembrane region" description="Helical" evidence="13">
    <location>
        <begin position="153"/>
        <end position="176"/>
    </location>
</feature>
<keyword evidence="16" id="KW-1185">Reference proteome</keyword>
<proteinExistence type="predicted"/>
<dbReference type="EC" id="7.2.1.3" evidence="11"/>
<evidence type="ECO:0000256" key="8">
    <source>
        <dbReference type="ARBA" id="ARBA00022989"/>
    </source>
</evidence>
<evidence type="ECO:0000256" key="1">
    <source>
        <dbReference type="ARBA" id="ARBA00001970"/>
    </source>
</evidence>
<dbReference type="PANTHER" id="PTHR10106:SF0">
    <property type="entry name" value="LD36721P"/>
    <property type="match status" value="1"/>
</dbReference>
<feature type="transmembrane region" description="Helical" evidence="13">
    <location>
        <begin position="51"/>
        <end position="69"/>
    </location>
</feature>
<dbReference type="GO" id="GO:0140571">
    <property type="term" value="F:transmembrane ascorbate ferrireductase activity"/>
    <property type="evidence" value="ECO:0007669"/>
    <property type="project" value="UniProtKB-EC"/>
</dbReference>
<evidence type="ECO:0000256" key="5">
    <source>
        <dbReference type="ARBA" id="ARBA00022692"/>
    </source>
</evidence>
<keyword evidence="5 13" id="KW-0812">Transmembrane</keyword>
<keyword evidence="9" id="KW-0408">Iron</keyword>
<name>A0AAN7GL20_9MYRT</name>
<feature type="domain" description="Cytochrome b561" evidence="14">
    <location>
        <begin position="13"/>
        <end position="217"/>
    </location>
</feature>
<evidence type="ECO:0000256" key="7">
    <source>
        <dbReference type="ARBA" id="ARBA00022982"/>
    </source>
</evidence>
<dbReference type="Proteomes" id="UP001345219">
    <property type="component" value="Chromosome 9"/>
</dbReference>
<evidence type="ECO:0000256" key="4">
    <source>
        <dbReference type="ARBA" id="ARBA00022617"/>
    </source>
</evidence>
<feature type="transmembrane region" description="Helical" evidence="13">
    <location>
        <begin position="81"/>
        <end position="102"/>
    </location>
</feature>
<dbReference type="FunFam" id="1.20.120.1770:FF:000001">
    <property type="entry name" value="Cytochrome b reductase 1"/>
    <property type="match status" value="1"/>
</dbReference>
<comment type="cofactor">
    <cofactor evidence="1">
        <name>heme b</name>
        <dbReference type="ChEBI" id="CHEBI:60344"/>
    </cofactor>
</comment>
<dbReference type="EMBL" id="JAXIOK010000022">
    <property type="protein sequence ID" value="KAK4745095.1"/>
    <property type="molecule type" value="Genomic_DNA"/>
</dbReference>
<sequence length="232" mass="25377">MGVPVVRFPIIPMIRATGVATATLVMVWTVHYRGGLALVSDNKDLIFNVHPVLMVIGLVILNGEAMLAYKTIPGTKSFKKLVHLTLLFLAFCMSLVGVWAAWKFHNDRGIENFYSLHSWLGLACLFLFGIQWAVAFGIFWYPGGSRNSRASLLPWHVFLGIYIYALAVATATTGFLEKATFLQTNKVISRYSLEAILVNCLGILVVVMGGLVTLAIVAPISSWGDAQKGSAE</sequence>
<dbReference type="PANTHER" id="PTHR10106">
    <property type="entry name" value="CYTOCHROME B561-RELATED"/>
    <property type="match status" value="1"/>
</dbReference>
<dbReference type="AlphaFoldDB" id="A0AAN7GL20"/>
<comment type="subcellular location">
    <subcellularLocation>
        <location evidence="2">Membrane</location>
        <topology evidence="2">Multi-pass membrane protein</topology>
    </subcellularLocation>
</comment>
<evidence type="ECO:0000256" key="6">
    <source>
        <dbReference type="ARBA" id="ARBA00022723"/>
    </source>
</evidence>
<protein>
    <recommendedName>
        <fullName evidence="11">ascorbate ferrireductase (transmembrane)</fullName>
        <ecNumber evidence="11">7.2.1.3</ecNumber>
    </recommendedName>
</protein>
<evidence type="ECO:0000256" key="9">
    <source>
        <dbReference type="ARBA" id="ARBA00023004"/>
    </source>
</evidence>
<comment type="catalytic activity">
    <reaction evidence="12">
        <text>Fe(3+)(out) + L-ascorbate(in) = monodehydro-L-ascorbate radical(in) + Fe(2+)(out) + H(+)</text>
        <dbReference type="Rhea" id="RHEA:30403"/>
        <dbReference type="ChEBI" id="CHEBI:15378"/>
        <dbReference type="ChEBI" id="CHEBI:29033"/>
        <dbReference type="ChEBI" id="CHEBI:29034"/>
        <dbReference type="ChEBI" id="CHEBI:38290"/>
        <dbReference type="ChEBI" id="CHEBI:59513"/>
        <dbReference type="EC" id="7.2.1.3"/>
    </reaction>
</comment>
<keyword evidence="6" id="KW-0479">Metal-binding</keyword>
<keyword evidence="4" id="KW-0349">Heme</keyword>
<keyword evidence="3" id="KW-0813">Transport</keyword>
<dbReference type="SMART" id="SM00665">
    <property type="entry name" value="B561"/>
    <property type="match status" value="1"/>
</dbReference>
<evidence type="ECO:0000256" key="11">
    <source>
        <dbReference type="ARBA" id="ARBA00024225"/>
    </source>
</evidence>
<evidence type="ECO:0000313" key="15">
    <source>
        <dbReference type="EMBL" id="KAK4745095.1"/>
    </source>
</evidence>
<evidence type="ECO:0000256" key="3">
    <source>
        <dbReference type="ARBA" id="ARBA00022448"/>
    </source>
</evidence>
<dbReference type="PROSITE" id="PS50939">
    <property type="entry name" value="CYTOCHROME_B561"/>
    <property type="match status" value="1"/>
</dbReference>
<evidence type="ECO:0000256" key="13">
    <source>
        <dbReference type="SAM" id="Phobius"/>
    </source>
</evidence>
<dbReference type="GO" id="GO:0016020">
    <property type="term" value="C:membrane"/>
    <property type="evidence" value="ECO:0007669"/>
    <property type="project" value="UniProtKB-SubCell"/>
</dbReference>
<feature type="transmembrane region" description="Helical" evidence="13">
    <location>
        <begin position="114"/>
        <end position="141"/>
    </location>
</feature>
<dbReference type="InterPro" id="IPR006593">
    <property type="entry name" value="Cyt_b561/ferric_Rdtase_TM"/>
</dbReference>
<dbReference type="GO" id="GO:0046872">
    <property type="term" value="F:metal ion binding"/>
    <property type="evidence" value="ECO:0007669"/>
    <property type="project" value="UniProtKB-KW"/>
</dbReference>
<evidence type="ECO:0000256" key="12">
    <source>
        <dbReference type="ARBA" id="ARBA00051575"/>
    </source>
</evidence>
<reference evidence="15 16" key="1">
    <citation type="journal article" date="2023" name="Hortic Res">
        <title>Pangenome of water caltrop reveals structural variations and asymmetric subgenome divergence after allopolyploidization.</title>
        <authorList>
            <person name="Zhang X."/>
            <person name="Chen Y."/>
            <person name="Wang L."/>
            <person name="Yuan Y."/>
            <person name="Fang M."/>
            <person name="Shi L."/>
            <person name="Lu R."/>
            <person name="Comes H.P."/>
            <person name="Ma Y."/>
            <person name="Chen Y."/>
            <person name="Huang G."/>
            <person name="Zhou Y."/>
            <person name="Zheng Z."/>
            <person name="Qiu Y."/>
        </authorList>
    </citation>
    <scope>NUCLEOTIDE SEQUENCE [LARGE SCALE GENOMIC DNA]</scope>
    <source>
        <tissue evidence="15">Roots</tissue>
    </source>
</reference>
<evidence type="ECO:0000256" key="10">
    <source>
        <dbReference type="ARBA" id="ARBA00023136"/>
    </source>
</evidence>
<comment type="caution">
    <text evidence="15">The sequence shown here is derived from an EMBL/GenBank/DDBJ whole genome shotgun (WGS) entry which is preliminary data.</text>
</comment>
<dbReference type="CDD" id="cd08766">
    <property type="entry name" value="Cyt_b561_ACYB-1_like"/>
    <property type="match status" value="1"/>
</dbReference>
<evidence type="ECO:0000313" key="16">
    <source>
        <dbReference type="Proteomes" id="UP001345219"/>
    </source>
</evidence>
<organism evidence="15 16">
    <name type="scientific">Trapa incisa</name>
    <dbReference type="NCBI Taxonomy" id="236973"/>
    <lineage>
        <taxon>Eukaryota</taxon>
        <taxon>Viridiplantae</taxon>
        <taxon>Streptophyta</taxon>
        <taxon>Embryophyta</taxon>
        <taxon>Tracheophyta</taxon>
        <taxon>Spermatophyta</taxon>
        <taxon>Magnoliopsida</taxon>
        <taxon>eudicotyledons</taxon>
        <taxon>Gunneridae</taxon>
        <taxon>Pentapetalae</taxon>
        <taxon>rosids</taxon>
        <taxon>malvids</taxon>
        <taxon>Myrtales</taxon>
        <taxon>Lythraceae</taxon>
        <taxon>Trapa</taxon>
    </lineage>
</organism>
<dbReference type="Gene3D" id="1.20.120.1770">
    <property type="match status" value="1"/>
</dbReference>
<dbReference type="Pfam" id="PF03188">
    <property type="entry name" value="Cytochrom_B561"/>
    <property type="match status" value="1"/>
</dbReference>
<keyword evidence="8 13" id="KW-1133">Transmembrane helix</keyword>
<gene>
    <name evidence="15" type="ORF">SAY87_011407</name>
</gene>
<keyword evidence="10 13" id="KW-0472">Membrane</keyword>
<accession>A0AAN7GL20</accession>
<feature type="transmembrane region" description="Helical" evidence="13">
    <location>
        <begin position="12"/>
        <end position="31"/>
    </location>
</feature>
<feature type="transmembrane region" description="Helical" evidence="13">
    <location>
        <begin position="196"/>
        <end position="218"/>
    </location>
</feature>